<organism evidence="2 3">
    <name type="scientific">Stieleria marina</name>
    <dbReference type="NCBI Taxonomy" id="1930275"/>
    <lineage>
        <taxon>Bacteria</taxon>
        <taxon>Pseudomonadati</taxon>
        <taxon>Planctomycetota</taxon>
        <taxon>Planctomycetia</taxon>
        <taxon>Pirellulales</taxon>
        <taxon>Pirellulaceae</taxon>
        <taxon>Stieleria</taxon>
    </lineage>
</organism>
<reference evidence="2 3" key="1">
    <citation type="submission" date="2019-02" db="EMBL/GenBank/DDBJ databases">
        <title>Deep-cultivation of Planctomycetes and their phenomic and genomic characterization uncovers novel biology.</title>
        <authorList>
            <person name="Wiegand S."/>
            <person name="Jogler M."/>
            <person name="Boedeker C."/>
            <person name="Pinto D."/>
            <person name="Vollmers J."/>
            <person name="Rivas-Marin E."/>
            <person name="Kohn T."/>
            <person name="Peeters S.H."/>
            <person name="Heuer A."/>
            <person name="Rast P."/>
            <person name="Oberbeckmann S."/>
            <person name="Bunk B."/>
            <person name="Jeske O."/>
            <person name="Meyerdierks A."/>
            <person name="Storesund J.E."/>
            <person name="Kallscheuer N."/>
            <person name="Luecker S."/>
            <person name="Lage O.M."/>
            <person name="Pohl T."/>
            <person name="Merkel B.J."/>
            <person name="Hornburger P."/>
            <person name="Mueller R.-W."/>
            <person name="Bruemmer F."/>
            <person name="Labrenz M."/>
            <person name="Spormann A.M."/>
            <person name="Op den Camp H."/>
            <person name="Overmann J."/>
            <person name="Amann R."/>
            <person name="Jetten M.S.M."/>
            <person name="Mascher T."/>
            <person name="Medema M.H."/>
            <person name="Devos D.P."/>
            <person name="Kaster A.-K."/>
            <person name="Ovreas L."/>
            <person name="Rohde M."/>
            <person name="Galperin M.Y."/>
            <person name="Jogler C."/>
        </authorList>
    </citation>
    <scope>NUCLEOTIDE SEQUENCE [LARGE SCALE GENOMIC DNA]</scope>
    <source>
        <strain evidence="2 3">K23_9</strain>
    </source>
</reference>
<name>A0A517NRH9_9BACT</name>
<dbReference type="InterPro" id="IPR010775">
    <property type="entry name" value="DUF1365"/>
</dbReference>
<protein>
    <recommendedName>
        <fullName evidence="4">DUF1365 domain-containing protein</fullName>
    </recommendedName>
</protein>
<dbReference type="AlphaFoldDB" id="A0A517NRH9"/>
<evidence type="ECO:0000313" key="2">
    <source>
        <dbReference type="EMBL" id="QDT09748.1"/>
    </source>
</evidence>
<dbReference type="OrthoDB" id="9778801at2"/>
<dbReference type="Proteomes" id="UP000319817">
    <property type="component" value="Chromosome"/>
</dbReference>
<dbReference type="RefSeq" id="WP_145417338.1">
    <property type="nucleotide sequence ID" value="NZ_CP036526.1"/>
</dbReference>
<evidence type="ECO:0000256" key="1">
    <source>
        <dbReference type="SAM" id="MobiDB-lite"/>
    </source>
</evidence>
<dbReference type="PANTHER" id="PTHR33973">
    <property type="entry name" value="OS07G0153300 PROTEIN"/>
    <property type="match status" value="1"/>
</dbReference>
<evidence type="ECO:0008006" key="4">
    <source>
        <dbReference type="Google" id="ProtNLM"/>
    </source>
</evidence>
<evidence type="ECO:0000313" key="3">
    <source>
        <dbReference type="Proteomes" id="UP000319817"/>
    </source>
</evidence>
<gene>
    <name evidence="2" type="ORF">K239x_16980</name>
</gene>
<dbReference type="PANTHER" id="PTHR33973:SF4">
    <property type="entry name" value="OS07G0153300 PROTEIN"/>
    <property type="match status" value="1"/>
</dbReference>
<proteinExistence type="predicted"/>
<sequence length="282" mass="32081">MVTTNLKSCLYRGYVRHRRKSPKHAFTYSSSWVYLDLDEVEGIIDSSWLLGRRRFSPAAFRRSDHLGSTDTSLQSSIRELVEQKTGQIIDGPIRILTQLSHFGVYFSPINLYYCFDRDDELVVQVAEVSNTPWNERHYYVLWAGNRVDGSQDRYSHAKEFHVSPFMGMDSTYQWKTAAPGDECVVSLGCDRDGKRIFQALLRLQSVPLTNHALLVSLLRRPIAAVHIVGAIYFQALRLWMKRCQFFPRPNPAPLPTTIDPDPEAASREAMPCGPAVSRKAGV</sequence>
<dbReference type="EMBL" id="CP036526">
    <property type="protein sequence ID" value="QDT09748.1"/>
    <property type="molecule type" value="Genomic_DNA"/>
</dbReference>
<feature type="region of interest" description="Disordered" evidence="1">
    <location>
        <begin position="251"/>
        <end position="282"/>
    </location>
</feature>
<keyword evidence="3" id="KW-1185">Reference proteome</keyword>
<accession>A0A517NRH9</accession>
<dbReference type="Pfam" id="PF07103">
    <property type="entry name" value="DUF1365"/>
    <property type="match status" value="1"/>
</dbReference>